<reference evidence="9" key="1">
    <citation type="submission" date="2017-09" db="EMBL/GenBank/DDBJ databases">
        <title>Depth-based differentiation of microbial function through sediment-hosted aquifers and enrichment of novel symbionts in the deep terrestrial subsurface.</title>
        <authorList>
            <person name="Probst A.J."/>
            <person name="Ladd B."/>
            <person name="Jarett J.K."/>
            <person name="Geller-Mcgrath D.E."/>
            <person name="Sieber C.M.K."/>
            <person name="Emerson J.B."/>
            <person name="Anantharaman K."/>
            <person name="Thomas B.C."/>
            <person name="Malmstrom R."/>
            <person name="Stieglmeier M."/>
            <person name="Klingl A."/>
            <person name="Woyke T."/>
            <person name="Ryan C.M."/>
            <person name="Banfield J.F."/>
        </authorList>
    </citation>
    <scope>NUCLEOTIDE SEQUENCE [LARGE SCALE GENOMIC DNA]</scope>
</reference>
<evidence type="ECO:0000256" key="6">
    <source>
        <dbReference type="RuleBase" id="RU000659"/>
    </source>
</evidence>
<dbReference type="Gene3D" id="3.40.50.790">
    <property type="match status" value="1"/>
</dbReference>
<comment type="caution">
    <text evidence="8">The sequence shown here is derived from an EMBL/GenBank/DDBJ whole genome shotgun (WGS) entry which is preliminary data.</text>
</comment>
<dbReference type="PANTHER" id="PTHR36427:SF3">
    <property type="entry name" value="LARGE RIBOSOMAL SUBUNIT PROTEIN UL1M"/>
    <property type="match status" value="1"/>
</dbReference>
<feature type="region of interest" description="Disordered" evidence="7">
    <location>
        <begin position="16"/>
        <end position="49"/>
    </location>
</feature>
<dbReference type="PANTHER" id="PTHR36427">
    <property type="entry name" value="54S RIBOSOMAL PROTEIN L1, MITOCHONDRIAL"/>
    <property type="match status" value="1"/>
</dbReference>
<proteinExistence type="inferred from homology"/>
<comment type="similarity">
    <text evidence="1 6">Belongs to the universal ribosomal protein uL1 family.</text>
</comment>
<dbReference type="InterPro" id="IPR023673">
    <property type="entry name" value="Ribosomal_uL1_CS"/>
</dbReference>
<dbReference type="InterPro" id="IPR023674">
    <property type="entry name" value="Ribosomal_uL1-like"/>
</dbReference>
<dbReference type="GO" id="GO:0003735">
    <property type="term" value="F:structural constituent of ribosome"/>
    <property type="evidence" value="ECO:0007669"/>
    <property type="project" value="InterPro"/>
</dbReference>
<sequence length="260" mass="28516">MGKKRNIMMSGETIEETPKTEAISSNISPITPSTRISPKKGKKQVKTRGKAYSQMLKKVDRTKTYPIAEAVKIIRDATFSKKNTTVEVHLNLGLDITKAEHKVRTMVSYPHGTGKEVKILIIGANDIAKVEQIIAGKLVPGRNFDMVVAHPSVMKELAKVAKILGPKGLMPNPKSGTVSEDPKKTAEDLQKGATEIKTEKSAPVIHTVIGKLSFDDQKLMENFEALILKVKEVRPSKVRGVYIKSIYLASSMSPSVKISL</sequence>
<evidence type="ECO:0000256" key="4">
    <source>
        <dbReference type="ARBA" id="ARBA00022980"/>
    </source>
</evidence>
<evidence type="ECO:0000313" key="8">
    <source>
        <dbReference type="EMBL" id="PIS22911.1"/>
    </source>
</evidence>
<evidence type="ECO:0000256" key="2">
    <source>
        <dbReference type="ARBA" id="ARBA00022491"/>
    </source>
</evidence>
<keyword evidence="5 6" id="KW-0687">Ribonucleoprotein</keyword>
<gene>
    <name evidence="8" type="ORF">COT49_02875</name>
</gene>
<dbReference type="InterPro" id="IPR002143">
    <property type="entry name" value="Ribosomal_uL1"/>
</dbReference>
<dbReference type="PROSITE" id="PS01199">
    <property type="entry name" value="RIBOSOMAL_L1"/>
    <property type="match status" value="1"/>
</dbReference>
<evidence type="ECO:0000256" key="1">
    <source>
        <dbReference type="ARBA" id="ARBA00010531"/>
    </source>
</evidence>
<evidence type="ECO:0000313" key="9">
    <source>
        <dbReference type="Proteomes" id="UP000230340"/>
    </source>
</evidence>
<keyword evidence="4 6" id="KW-0689">Ribosomal protein</keyword>
<dbReference type="InterPro" id="IPR016095">
    <property type="entry name" value="Ribosomal_uL1_3-a/b-sand"/>
</dbReference>
<dbReference type="AlphaFoldDB" id="A0A2H0XDH1"/>
<evidence type="ECO:0000256" key="5">
    <source>
        <dbReference type="ARBA" id="ARBA00023274"/>
    </source>
</evidence>
<dbReference type="CDD" id="cd00403">
    <property type="entry name" value="Ribosomal_L1"/>
    <property type="match status" value="1"/>
</dbReference>
<accession>A0A2H0XDH1</accession>
<evidence type="ECO:0000256" key="3">
    <source>
        <dbReference type="ARBA" id="ARBA00022845"/>
    </source>
</evidence>
<dbReference type="Proteomes" id="UP000230340">
    <property type="component" value="Unassembled WGS sequence"/>
</dbReference>
<dbReference type="PIRSF" id="PIRSF002155">
    <property type="entry name" value="Ribosomal_L1"/>
    <property type="match status" value="1"/>
</dbReference>
<name>A0A2H0XDH1_UNCKA</name>
<dbReference type="GO" id="GO:0006417">
    <property type="term" value="P:regulation of translation"/>
    <property type="evidence" value="ECO:0007669"/>
    <property type="project" value="UniProtKB-KW"/>
</dbReference>
<dbReference type="InterPro" id="IPR028364">
    <property type="entry name" value="Ribosomal_uL1/biogenesis"/>
</dbReference>
<feature type="compositionally biased region" description="Low complexity" evidence="7">
    <location>
        <begin position="23"/>
        <end position="36"/>
    </location>
</feature>
<keyword evidence="3" id="KW-0810">Translation regulation</keyword>
<feature type="compositionally biased region" description="Basic residues" evidence="7">
    <location>
        <begin position="37"/>
        <end position="49"/>
    </location>
</feature>
<dbReference type="GO" id="GO:0003723">
    <property type="term" value="F:RNA binding"/>
    <property type="evidence" value="ECO:0007669"/>
    <property type="project" value="InterPro"/>
</dbReference>
<dbReference type="GO" id="GO:0006412">
    <property type="term" value="P:translation"/>
    <property type="evidence" value="ECO:0007669"/>
    <property type="project" value="InterPro"/>
</dbReference>
<dbReference type="Gene3D" id="3.30.190.20">
    <property type="match status" value="1"/>
</dbReference>
<keyword evidence="2" id="KW-0678">Repressor</keyword>
<dbReference type="Pfam" id="PF00687">
    <property type="entry name" value="Ribosomal_L1"/>
    <property type="match status" value="1"/>
</dbReference>
<evidence type="ECO:0000256" key="7">
    <source>
        <dbReference type="SAM" id="MobiDB-lite"/>
    </source>
</evidence>
<protein>
    <recommendedName>
        <fullName evidence="6">Ribosomal protein</fullName>
    </recommendedName>
</protein>
<dbReference type="EMBL" id="PEYT01000025">
    <property type="protein sequence ID" value="PIS22911.1"/>
    <property type="molecule type" value="Genomic_DNA"/>
</dbReference>
<dbReference type="GO" id="GO:0015934">
    <property type="term" value="C:large ribosomal subunit"/>
    <property type="evidence" value="ECO:0007669"/>
    <property type="project" value="InterPro"/>
</dbReference>
<dbReference type="SUPFAM" id="SSF56808">
    <property type="entry name" value="Ribosomal protein L1"/>
    <property type="match status" value="1"/>
</dbReference>
<organism evidence="8 9">
    <name type="scientific">candidate division WWE3 bacterium CG08_land_8_20_14_0_20_40_13</name>
    <dbReference type="NCBI Taxonomy" id="1975084"/>
    <lineage>
        <taxon>Bacteria</taxon>
        <taxon>Katanobacteria</taxon>
    </lineage>
</organism>